<dbReference type="EMBL" id="SBHS01000006">
    <property type="protein sequence ID" value="TWU76130.1"/>
    <property type="molecule type" value="Genomic_DNA"/>
</dbReference>
<accession>A0A5C6GF71</accession>
<organism evidence="2 3">
    <name type="scientific">Metarhizium rileyi (strain RCEF 4871)</name>
    <name type="common">Nomuraea rileyi</name>
    <dbReference type="NCBI Taxonomy" id="1649241"/>
    <lineage>
        <taxon>Eukaryota</taxon>
        <taxon>Fungi</taxon>
        <taxon>Dikarya</taxon>
        <taxon>Ascomycota</taxon>
        <taxon>Pezizomycotina</taxon>
        <taxon>Sordariomycetes</taxon>
        <taxon>Hypocreomycetidae</taxon>
        <taxon>Hypocreales</taxon>
        <taxon>Clavicipitaceae</taxon>
        <taxon>Metarhizium</taxon>
    </lineage>
</organism>
<feature type="region of interest" description="Disordered" evidence="1">
    <location>
        <begin position="36"/>
        <end position="244"/>
    </location>
</feature>
<sequence length="386" mass="43165">MPMPMQRTFTVIPTAAAPLQAQHVRPMTTKQVRKAYKASTKTLPASRAERIKQERAEQERIRRELEKEKAAAKARAAREKKREKEVKEREHRKRLGMPLLNVRPSQDTISRFARGNGSGKKRDVGGRALEGVGKVHDDAGEADNVEELRQDKSNFDKRELDLIPEEDESELEKLLDTITNSTSGREAQAKAAPKEDDATLSENHQPQPQTPPIKRSFTRPRTPLEDTRPRHRPYQTNPHPVYSPPPVLQQPPVSTQAILGNLNDFFPSSSQQALELQDETFGDVLGNELVALAVQRSKRTAALQELQKQEAAQARQTEDAPACTPPSYSKANTDFLVERTARVIMGNTCQRGDKEIISSLACGISGSQETEYGGDWVDELELDLIV</sequence>
<protein>
    <submittedName>
        <fullName evidence="2">Uncharacterized protein</fullName>
    </submittedName>
</protein>
<feature type="compositionally biased region" description="Basic and acidic residues" evidence="1">
    <location>
        <begin position="47"/>
        <end position="89"/>
    </location>
</feature>
<evidence type="ECO:0000313" key="2">
    <source>
        <dbReference type="EMBL" id="TWU76130.1"/>
    </source>
</evidence>
<evidence type="ECO:0000256" key="1">
    <source>
        <dbReference type="SAM" id="MobiDB-lite"/>
    </source>
</evidence>
<dbReference type="AlphaFoldDB" id="A0A5C6GF71"/>
<proteinExistence type="predicted"/>
<name>A0A5C6GF71_METRR</name>
<comment type="caution">
    <text evidence="2">The sequence shown here is derived from an EMBL/GenBank/DDBJ whole genome shotgun (WGS) entry which is preliminary data.</text>
</comment>
<evidence type="ECO:0000313" key="3">
    <source>
        <dbReference type="Proteomes" id="UP000317257"/>
    </source>
</evidence>
<gene>
    <name evidence="2" type="ORF">ED733_007933</name>
</gene>
<feature type="compositionally biased region" description="Basic and acidic residues" evidence="1">
    <location>
        <begin position="146"/>
        <end position="161"/>
    </location>
</feature>
<dbReference type="Proteomes" id="UP000317257">
    <property type="component" value="Unassembled WGS sequence"/>
</dbReference>
<reference evidence="3" key="1">
    <citation type="submission" date="2018-12" db="EMBL/GenBank/DDBJ databases">
        <title>The complete genome of Metarhizium rileyi, a key fungal pathogen of Lepidoptera.</title>
        <authorList>
            <person name="Binneck E."/>
            <person name="Lastra C.C.L."/>
            <person name="Sosa-Gomez D.R."/>
        </authorList>
    </citation>
    <scope>NUCLEOTIDE SEQUENCE [LARGE SCALE GENOMIC DNA]</scope>
    <source>
        <strain evidence="3">Cep018-CH2</strain>
    </source>
</reference>